<gene>
    <name evidence="2" type="ORF">SAMN04487955_107119</name>
</gene>
<dbReference type="SUPFAM" id="SSF52467">
    <property type="entry name" value="DHS-like NAD/FAD-binding domain"/>
    <property type="match status" value="1"/>
</dbReference>
<keyword evidence="3" id="KW-1185">Reference proteome</keyword>
<organism evidence="2 3">
    <name type="scientific">Halomonas korlensis</name>
    <dbReference type="NCBI Taxonomy" id="463301"/>
    <lineage>
        <taxon>Bacteria</taxon>
        <taxon>Pseudomonadati</taxon>
        <taxon>Pseudomonadota</taxon>
        <taxon>Gammaproteobacteria</taxon>
        <taxon>Oceanospirillales</taxon>
        <taxon>Halomonadaceae</taxon>
        <taxon>Halomonas</taxon>
    </lineage>
</organism>
<dbReference type="SUPFAM" id="SSF52540">
    <property type="entry name" value="P-loop containing nucleoside triphosphate hydrolases"/>
    <property type="match status" value="1"/>
</dbReference>
<evidence type="ECO:0000313" key="3">
    <source>
        <dbReference type="Proteomes" id="UP000198693"/>
    </source>
</evidence>
<dbReference type="InterPro" id="IPR003593">
    <property type="entry name" value="AAA+_ATPase"/>
</dbReference>
<dbReference type="Proteomes" id="UP000198693">
    <property type="component" value="Unassembled WGS sequence"/>
</dbReference>
<dbReference type="SMART" id="SM00382">
    <property type="entry name" value="AAA"/>
    <property type="match status" value="1"/>
</dbReference>
<dbReference type="EMBL" id="FPBP01000007">
    <property type="protein sequence ID" value="SFU73825.1"/>
    <property type="molecule type" value="Genomic_DNA"/>
</dbReference>
<dbReference type="InterPro" id="IPR057574">
    <property type="entry name" value="nSTAND_NTPase5_dom"/>
</dbReference>
<dbReference type="Gene3D" id="3.40.50.300">
    <property type="entry name" value="P-loop containing nucleotide triphosphate hydrolases"/>
    <property type="match status" value="1"/>
</dbReference>
<dbReference type="OrthoDB" id="95129at2"/>
<reference evidence="3" key="1">
    <citation type="submission" date="2016-10" db="EMBL/GenBank/DDBJ databases">
        <authorList>
            <person name="Varghese N."/>
            <person name="Submissions S."/>
        </authorList>
    </citation>
    <scope>NUCLEOTIDE SEQUENCE [LARGE SCALE GENOMIC DNA]</scope>
    <source>
        <strain evidence="3">CGMCC 1.6981</strain>
    </source>
</reference>
<accession>A0A1I7ILQ3</accession>
<evidence type="ECO:0000259" key="1">
    <source>
        <dbReference type="SMART" id="SM00382"/>
    </source>
</evidence>
<dbReference type="Pfam" id="PF25199">
    <property type="entry name" value="nSTAND_NTPase5"/>
    <property type="match status" value="1"/>
</dbReference>
<name>A0A1I7ILQ3_9GAMM</name>
<protein>
    <submittedName>
        <fullName evidence="2">SIR2-like domain-containing protein</fullName>
    </submittedName>
</protein>
<dbReference type="InterPro" id="IPR027417">
    <property type="entry name" value="P-loop_NTPase"/>
</dbReference>
<dbReference type="STRING" id="463301.SAMN04487955_107119"/>
<dbReference type="InterPro" id="IPR029035">
    <property type="entry name" value="DHS-like_NAD/FAD-binding_dom"/>
</dbReference>
<proteinExistence type="predicted"/>
<evidence type="ECO:0000313" key="2">
    <source>
        <dbReference type="EMBL" id="SFU73825.1"/>
    </source>
</evidence>
<dbReference type="Pfam" id="PF13289">
    <property type="entry name" value="SIR2_2"/>
    <property type="match status" value="1"/>
</dbReference>
<feature type="domain" description="AAA+ ATPase" evidence="1">
    <location>
        <begin position="330"/>
        <end position="460"/>
    </location>
</feature>
<dbReference type="AlphaFoldDB" id="A0A1I7ILQ3"/>
<dbReference type="RefSeq" id="WP_089795848.1">
    <property type="nucleotide sequence ID" value="NZ_FPBP01000007.1"/>
</dbReference>
<sequence>MPVEIDTLASRIEPEKSILFFGAGASIPSNAPSVSKLISALSKKFGIDSSDYELSEITEFICEDHDRRDLIRFLRESLKNVRPSGGMLNLPLYNWKSIYTTNYDNVVEESYRRKGKDLKVYTSNFDFDATAAPSSQKLFKIHGTLEKDKSFGDASKIVITESDYQDTEEYRDYIYDRLKSDLSDSHLIIIGYSLSDPAIKEIVERALRIKKESASICKIYLFMFKEDNNRARMLESKGVTVCFGGIDSFFNSLSRYAPDTDVVYSTDSSTIEKYPDLVPVTFVVENLINSDSNVSAMYNGSAATYADISSKMTFERTIVDLLGEKVNGEGPRFYTILGASGVGKTTAARQLVKSLYDRGFDCFEHNSDYDFNPDAWLAYAKSHGDDRKTVVFVDDAHSYLNKVNILADRIAVDGVKNLYLILASVTNQWLPRVKSPSIFRLGIEKRLERLDRKEIESLISLVESNSELNRLAEESFSGFSRYERRRRLVDRCDSDMFVCLKNIFASEKFDDIILREYSELDDNSQEIYRLVAAMENAGVRVHRQLVIRMLNVDPSMIPVVLAKLTDIVTEYTVSEREGIYGWKGRHSIIVGIIAKYKFDDKEELYKLFESVIDAISPTYEIEIRSIRELCSVDGGIHSIPDKGKRNHILRRMMSVAPGERLPRHRLIRNLIEMGEFDKAETEIRIFEKDFRRDPSVERYKVKLMVERAQKTNGLMLEDRRVILQHASELAETLVERYSDNKYVLSSFCDVGIAMCELSGCFEIIDRSLEKLKEAETRVGDPDISRYVIKYERKLASLLDLKA</sequence>